<dbReference type="Pfam" id="PF01841">
    <property type="entry name" value="Transglut_core"/>
    <property type="match status" value="1"/>
</dbReference>
<organism evidence="3 4">
    <name type="scientific">candidate division WOR_3 bacterium SM1_77</name>
    <dbReference type="NCBI Taxonomy" id="1703778"/>
    <lineage>
        <taxon>Bacteria</taxon>
        <taxon>Bacteria division WOR-3</taxon>
    </lineage>
</organism>
<accession>A0A0S8JWR6</accession>
<dbReference type="SMART" id="SM00460">
    <property type="entry name" value="TGc"/>
    <property type="match status" value="1"/>
</dbReference>
<dbReference type="EMBL" id="LJVE01000083">
    <property type="protein sequence ID" value="KPL13818.1"/>
    <property type="molecule type" value="Genomic_DNA"/>
</dbReference>
<evidence type="ECO:0000313" key="3">
    <source>
        <dbReference type="EMBL" id="KPL13818.1"/>
    </source>
</evidence>
<protein>
    <recommendedName>
        <fullName evidence="2">Transglutaminase-like domain-containing protein</fullName>
    </recommendedName>
</protein>
<dbReference type="Proteomes" id="UP000050975">
    <property type="component" value="Unassembled WGS sequence"/>
</dbReference>
<comment type="caution">
    <text evidence="3">The sequence shown here is derived from an EMBL/GenBank/DDBJ whole genome shotgun (WGS) entry which is preliminary data.</text>
</comment>
<dbReference type="AlphaFoldDB" id="A0A0S8JWR6"/>
<proteinExistence type="predicted"/>
<evidence type="ECO:0000256" key="1">
    <source>
        <dbReference type="SAM" id="Phobius"/>
    </source>
</evidence>
<keyword evidence="1" id="KW-0472">Membrane</keyword>
<dbReference type="PANTHER" id="PTHR33490:SF3">
    <property type="entry name" value="CONSERVED INTEGRAL MEMBRANE PROTEIN"/>
    <property type="match status" value="1"/>
</dbReference>
<feature type="transmembrane region" description="Helical" evidence="1">
    <location>
        <begin position="7"/>
        <end position="24"/>
    </location>
</feature>
<keyword evidence="1" id="KW-1133">Transmembrane helix</keyword>
<reference evidence="3 4" key="1">
    <citation type="journal article" date="2015" name="Microbiome">
        <title>Genomic resolution of linkages in carbon, nitrogen, and sulfur cycling among widespread estuary sediment bacteria.</title>
        <authorList>
            <person name="Baker B.J."/>
            <person name="Lazar C.S."/>
            <person name="Teske A.P."/>
            <person name="Dick G.J."/>
        </authorList>
    </citation>
    <scope>NUCLEOTIDE SEQUENCE [LARGE SCALE GENOMIC DNA]</scope>
    <source>
        <strain evidence="3">SM1_77</strain>
    </source>
</reference>
<evidence type="ECO:0000313" key="4">
    <source>
        <dbReference type="Proteomes" id="UP000050975"/>
    </source>
</evidence>
<keyword evidence="1" id="KW-0812">Transmembrane</keyword>
<dbReference type="PANTHER" id="PTHR33490">
    <property type="entry name" value="BLR5614 PROTEIN-RELATED"/>
    <property type="match status" value="1"/>
</dbReference>
<feature type="domain" description="Transglutaminase-like" evidence="2">
    <location>
        <begin position="388"/>
        <end position="448"/>
    </location>
</feature>
<gene>
    <name evidence="3" type="ORF">AMJ74_04545</name>
</gene>
<name>A0A0S8JWR6_UNCW3</name>
<sequence>MKKIFTYIFALAVFAVTIFLILQIRKPNSQDFAAQNFAPTQDGYEEWAGIFIQGERIGYSFTKISRADTGLTVENLTRMTLIMMNQTRTLTTHVFAHTDKDYTLKDYSLELRNGGQQRVEGKIVGTQLKLTSYTQGRPFSQTINLKEKPYFPDAIEQVIKAKNMKPGDEISIPYFDPTTQTSATALISMHGAEQVDVMGETKTGTRVELSFMGINSVLWLDEEYKLVKESSPAMHLEIIPLSKEQALAEITPDKAFDLITFFSVKLDRPTPNPRTLSYLKVEMQDITTEDLDLDDDYQKLVSAQPIIIESTLPQLADLPTLTLPIQEQKRFLESSAYIQCTDRRIIDKAQDIIGDENDATSAVAKLVSGVYNLLEKNPTASLPSALDVLQMKKGDCNEHSILFTALARAVGIPTKIYVGLVNLDGYAYYYHAWCAVWLGSWVAVDPTFNQFPADVGHLKLKEGEIAEQAVVLKVVGKLQIKTLEYAE</sequence>
<dbReference type="InterPro" id="IPR038765">
    <property type="entry name" value="Papain-like_cys_pep_sf"/>
</dbReference>
<evidence type="ECO:0000259" key="2">
    <source>
        <dbReference type="SMART" id="SM00460"/>
    </source>
</evidence>
<dbReference type="SUPFAM" id="SSF54001">
    <property type="entry name" value="Cysteine proteinases"/>
    <property type="match status" value="1"/>
</dbReference>
<dbReference type="InterPro" id="IPR002931">
    <property type="entry name" value="Transglutaminase-like"/>
</dbReference>
<dbReference type="Gene3D" id="3.10.620.30">
    <property type="match status" value="1"/>
</dbReference>